<keyword evidence="3 7" id="KW-0217">Developmental protein</keyword>
<dbReference type="PANTHER" id="PTHR33109">
    <property type="entry name" value="EPIDERMAL PATTERNING FACTOR-LIKE PROTEIN 4"/>
    <property type="match status" value="1"/>
</dbReference>
<keyword evidence="6" id="KW-1015">Disulfide bond</keyword>
<evidence type="ECO:0000256" key="5">
    <source>
        <dbReference type="ARBA" id="ARBA00022729"/>
    </source>
</evidence>
<organism evidence="9 10">
    <name type="scientific">Gossypium australe</name>
    <dbReference type="NCBI Taxonomy" id="47621"/>
    <lineage>
        <taxon>Eukaryota</taxon>
        <taxon>Viridiplantae</taxon>
        <taxon>Streptophyta</taxon>
        <taxon>Embryophyta</taxon>
        <taxon>Tracheophyta</taxon>
        <taxon>Spermatophyta</taxon>
        <taxon>Magnoliopsida</taxon>
        <taxon>eudicotyledons</taxon>
        <taxon>Gunneridae</taxon>
        <taxon>Pentapetalae</taxon>
        <taxon>rosids</taxon>
        <taxon>malvids</taxon>
        <taxon>Malvales</taxon>
        <taxon>Malvaceae</taxon>
        <taxon>Malvoideae</taxon>
        <taxon>Gossypium</taxon>
    </lineage>
</organism>
<evidence type="ECO:0000313" key="10">
    <source>
        <dbReference type="Proteomes" id="UP000325315"/>
    </source>
</evidence>
<reference evidence="10" key="1">
    <citation type="journal article" date="2019" name="Plant Biotechnol. J.">
        <title>Genome sequencing of the Australian wild diploid species Gossypium australe highlights disease resistance and delayed gland morphogenesis.</title>
        <authorList>
            <person name="Cai Y."/>
            <person name="Cai X."/>
            <person name="Wang Q."/>
            <person name="Wang P."/>
            <person name="Zhang Y."/>
            <person name="Cai C."/>
            <person name="Xu Y."/>
            <person name="Wang K."/>
            <person name="Zhou Z."/>
            <person name="Wang C."/>
            <person name="Geng S."/>
            <person name="Li B."/>
            <person name="Dong Q."/>
            <person name="Hou Y."/>
            <person name="Wang H."/>
            <person name="Ai P."/>
            <person name="Liu Z."/>
            <person name="Yi F."/>
            <person name="Sun M."/>
            <person name="An G."/>
            <person name="Cheng J."/>
            <person name="Zhang Y."/>
            <person name="Shi Q."/>
            <person name="Xie Y."/>
            <person name="Shi X."/>
            <person name="Chang Y."/>
            <person name="Huang F."/>
            <person name="Chen Y."/>
            <person name="Hong S."/>
            <person name="Mi L."/>
            <person name="Sun Q."/>
            <person name="Zhang L."/>
            <person name="Zhou B."/>
            <person name="Peng R."/>
            <person name="Zhang X."/>
            <person name="Liu F."/>
        </authorList>
    </citation>
    <scope>NUCLEOTIDE SEQUENCE [LARGE SCALE GENOMIC DNA]</scope>
    <source>
        <strain evidence="10">cv. PA1801</strain>
    </source>
</reference>
<keyword evidence="5 7" id="KW-0732">Signal</keyword>
<dbReference type="GO" id="GO:0010052">
    <property type="term" value="P:guard cell differentiation"/>
    <property type="evidence" value="ECO:0007669"/>
    <property type="project" value="UniProtKB-UniRule"/>
</dbReference>
<feature type="signal peptide" evidence="7">
    <location>
        <begin position="1"/>
        <end position="21"/>
    </location>
</feature>
<dbReference type="Pfam" id="PF17181">
    <property type="entry name" value="EPF"/>
    <property type="match status" value="1"/>
</dbReference>
<dbReference type="GO" id="GO:0005576">
    <property type="term" value="C:extracellular region"/>
    <property type="evidence" value="ECO:0007669"/>
    <property type="project" value="UniProtKB-SubCell"/>
</dbReference>
<feature type="chain" id="PRO_5027159396" description="Epidermal patterning factor-like protein" evidence="7">
    <location>
        <begin position="22"/>
        <end position="132"/>
    </location>
</feature>
<evidence type="ECO:0000256" key="4">
    <source>
        <dbReference type="ARBA" id="ARBA00022525"/>
    </source>
</evidence>
<dbReference type="AlphaFoldDB" id="A0A5B6XAF7"/>
<gene>
    <name evidence="9" type="ORF">EPI10_033790</name>
</gene>
<dbReference type="InterPro" id="IPR039455">
    <property type="entry name" value="EPFL"/>
</dbReference>
<sequence length="132" mass="14464">MKQRMCCLLIAILQTTSWIHASPTTSLESHDFVPHQQGTVPEFSGAVNFESKQGGVEIGNGGVGNEREETYSTSRMMGRLGSRPPNCERKCGGCRPCVATQIPATTDKLGIQYTNYEPEGWKCKCGSTFFNP</sequence>
<comment type="function">
    <text evidence="7">Controls stomatal patterning.</text>
</comment>
<evidence type="ECO:0000256" key="7">
    <source>
        <dbReference type="RuleBase" id="RU367102"/>
    </source>
</evidence>
<keyword evidence="4 7" id="KW-0964">Secreted</keyword>
<evidence type="ECO:0000256" key="6">
    <source>
        <dbReference type="ARBA" id="ARBA00023157"/>
    </source>
</evidence>
<evidence type="ECO:0000256" key="1">
    <source>
        <dbReference type="ARBA" id="ARBA00004613"/>
    </source>
</evidence>
<evidence type="ECO:0000256" key="3">
    <source>
        <dbReference type="ARBA" id="ARBA00022473"/>
    </source>
</evidence>
<evidence type="ECO:0000313" key="9">
    <source>
        <dbReference type="EMBL" id="KAA3490302.1"/>
    </source>
</evidence>
<keyword evidence="10" id="KW-1185">Reference proteome</keyword>
<evidence type="ECO:0000256" key="2">
    <source>
        <dbReference type="ARBA" id="ARBA00008127"/>
    </source>
</evidence>
<dbReference type="EMBL" id="SMMG02000001">
    <property type="protein sequence ID" value="KAA3490302.1"/>
    <property type="molecule type" value="Genomic_DNA"/>
</dbReference>
<comment type="caution">
    <text evidence="9">The sequence shown here is derived from an EMBL/GenBank/DDBJ whole genome shotgun (WGS) entry which is preliminary data.</text>
</comment>
<evidence type="ECO:0000256" key="8">
    <source>
        <dbReference type="SAM" id="MobiDB-lite"/>
    </source>
</evidence>
<proteinExistence type="inferred from homology"/>
<accession>A0A5B6XAF7</accession>
<comment type="subcellular location">
    <subcellularLocation>
        <location evidence="1 7">Secreted</location>
    </subcellularLocation>
</comment>
<name>A0A5B6XAF7_9ROSI</name>
<dbReference type="OrthoDB" id="1843021at2759"/>
<dbReference type="Proteomes" id="UP000325315">
    <property type="component" value="Unassembled WGS sequence"/>
</dbReference>
<comment type="similarity">
    <text evidence="2 7">Belongs to the plant cysteine rich small secretory peptide family. Epidermal patterning factor subfamily.</text>
</comment>
<dbReference type="PANTHER" id="PTHR33109:SF102">
    <property type="entry name" value="EPIDERMAL PATTERNING FACTOR-LIKE PROTEIN 1"/>
    <property type="match status" value="1"/>
</dbReference>
<feature type="region of interest" description="Disordered" evidence="8">
    <location>
        <begin position="57"/>
        <end position="84"/>
    </location>
</feature>
<protein>
    <recommendedName>
        <fullName evidence="7">Epidermal patterning factor-like protein</fullName>
    </recommendedName>
</protein>